<keyword evidence="4" id="KW-1185">Reference proteome</keyword>
<dbReference type="AlphaFoldDB" id="C0GJ35"/>
<feature type="transmembrane region" description="Helical" evidence="1">
    <location>
        <begin position="71"/>
        <end position="89"/>
    </location>
</feature>
<feature type="domain" description="MrpA C-terminal/MbhE" evidence="2">
    <location>
        <begin position="33"/>
        <end position="96"/>
    </location>
</feature>
<name>C0GJ35_DETAL</name>
<evidence type="ECO:0000259" key="2">
    <source>
        <dbReference type="Pfam" id="PF20501"/>
    </source>
</evidence>
<sequence>MKALFNVLIVLLLVLIGYMLLMTVSEIPPYGEVDVPANNYVPQRYVEQGYEETGGHNLVANIIVAYRAYDTLVEITVLFVAVIAIFLCLKTGHPVEHKEDGCSQKTTL</sequence>
<evidence type="ECO:0000256" key="1">
    <source>
        <dbReference type="SAM" id="Phobius"/>
    </source>
</evidence>
<dbReference type="Pfam" id="PF20501">
    <property type="entry name" value="MbhE"/>
    <property type="match status" value="1"/>
</dbReference>
<dbReference type="Proteomes" id="UP000006443">
    <property type="component" value="Unassembled WGS sequence"/>
</dbReference>
<dbReference type="RefSeq" id="WP_008517941.1">
    <property type="nucleotide sequence ID" value="NZ_ACJM01000014.1"/>
</dbReference>
<comment type="caution">
    <text evidence="3">The sequence shown here is derived from an EMBL/GenBank/DDBJ whole genome shotgun (WGS) entry which is preliminary data.</text>
</comment>
<keyword evidence="1" id="KW-0472">Membrane</keyword>
<dbReference type="eggNOG" id="COG2111">
    <property type="taxonomic scope" value="Bacteria"/>
</dbReference>
<gene>
    <name evidence="3" type="ORF">DealDRAFT_2494</name>
</gene>
<keyword evidence="1" id="KW-1133">Transmembrane helix</keyword>
<keyword evidence="1" id="KW-0812">Transmembrane</keyword>
<feature type="transmembrane region" description="Helical" evidence="1">
    <location>
        <begin position="7"/>
        <end position="25"/>
    </location>
</feature>
<accession>C0GJ35</accession>
<organism evidence="3 4">
    <name type="scientific">Dethiobacter alkaliphilus AHT 1</name>
    <dbReference type="NCBI Taxonomy" id="555088"/>
    <lineage>
        <taxon>Bacteria</taxon>
        <taxon>Bacillati</taxon>
        <taxon>Bacillota</taxon>
        <taxon>Dethiobacteria</taxon>
        <taxon>Dethiobacterales</taxon>
        <taxon>Dethiobacteraceae</taxon>
        <taxon>Dethiobacter</taxon>
    </lineage>
</organism>
<evidence type="ECO:0000313" key="4">
    <source>
        <dbReference type="Proteomes" id="UP000006443"/>
    </source>
</evidence>
<proteinExistence type="predicted"/>
<reference evidence="3 4" key="1">
    <citation type="submission" date="2009-02" db="EMBL/GenBank/DDBJ databases">
        <title>Sequencing of the draft genome and assembly of Dethiobacter alkaliphilus AHT 1.</title>
        <authorList>
            <consortium name="US DOE Joint Genome Institute (JGI-PGF)"/>
            <person name="Lucas S."/>
            <person name="Copeland A."/>
            <person name="Lapidus A."/>
            <person name="Glavina del Rio T."/>
            <person name="Dalin E."/>
            <person name="Tice H."/>
            <person name="Bruce D."/>
            <person name="Goodwin L."/>
            <person name="Pitluck S."/>
            <person name="Larimer F."/>
            <person name="Land M.L."/>
            <person name="Hauser L."/>
            <person name="Muyzer G."/>
        </authorList>
    </citation>
    <scope>NUCLEOTIDE SEQUENCE [LARGE SCALE GENOMIC DNA]</scope>
    <source>
        <strain evidence="3 4">AHT 1</strain>
    </source>
</reference>
<evidence type="ECO:0000313" key="3">
    <source>
        <dbReference type="EMBL" id="EEG76668.1"/>
    </source>
</evidence>
<dbReference type="EMBL" id="ACJM01000014">
    <property type="protein sequence ID" value="EEG76668.1"/>
    <property type="molecule type" value="Genomic_DNA"/>
</dbReference>
<dbReference type="InterPro" id="IPR046806">
    <property type="entry name" value="MrpA_C/MbhE"/>
</dbReference>
<dbReference type="STRING" id="555088.DealDRAFT_2494"/>
<protein>
    <recommendedName>
        <fullName evidence="2">MrpA C-terminal/MbhE domain-containing protein</fullName>
    </recommendedName>
</protein>